<evidence type="ECO:0000313" key="3">
    <source>
        <dbReference type="Proteomes" id="UP000198242"/>
    </source>
</evidence>
<accession>A0A1C4VJS2</accession>
<organism evidence="2 3">
    <name type="scientific">Micromonospora viridifaciens</name>
    <dbReference type="NCBI Taxonomy" id="1881"/>
    <lineage>
        <taxon>Bacteria</taxon>
        <taxon>Bacillati</taxon>
        <taxon>Actinomycetota</taxon>
        <taxon>Actinomycetes</taxon>
        <taxon>Micromonosporales</taxon>
        <taxon>Micromonosporaceae</taxon>
        <taxon>Micromonospora</taxon>
    </lineage>
</organism>
<protein>
    <submittedName>
        <fullName evidence="2">Uncharacterized protein</fullName>
    </submittedName>
</protein>
<proteinExistence type="predicted"/>
<evidence type="ECO:0000313" key="2">
    <source>
        <dbReference type="EMBL" id="SCE84019.1"/>
    </source>
</evidence>
<evidence type="ECO:0000256" key="1">
    <source>
        <dbReference type="SAM" id="MobiDB-lite"/>
    </source>
</evidence>
<dbReference type="EMBL" id="LT607411">
    <property type="protein sequence ID" value="SCE84019.1"/>
    <property type="molecule type" value="Genomic_DNA"/>
</dbReference>
<gene>
    <name evidence="2" type="ORF">GA0074695_1521</name>
</gene>
<sequence length="55" mass="6073">MDLDDILDRLAADGDRRLAFQARHPVGVPHADSPRSISQGDDRQTQRPPKVNPAV</sequence>
<reference evidence="3" key="1">
    <citation type="submission" date="2016-06" db="EMBL/GenBank/DDBJ databases">
        <authorList>
            <person name="Varghese N."/>
            <person name="Submissions Spin"/>
        </authorList>
    </citation>
    <scope>NUCLEOTIDE SEQUENCE [LARGE SCALE GENOMIC DNA]</scope>
    <source>
        <strain evidence="3">DSM 43909</strain>
    </source>
</reference>
<name>A0A1C4VJS2_MICVI</name>
<feature type="region of interest" description="Disordered" evidence="1">
    <location>
        <begin position="21"/>
        <end position="55"/>
    </location>
</feature>
<dbReference type="Proteomes" id="UP000198242">
    <property type="component" value="Chromosome I"/>
</dbReference>
<dbReference type="AlphaFoldDB" id="A0A1C4VJS2"/>
<keyword evidence="3" id="KW-1185">Reference proteome</keyword>